<evidence type="ECO:0000256" key="2">
    <source>
        <dbReference type="ARBA" id="ARBA00023125"/>
    </source>
</evidence>
<evidence type="ECO:0000313" key="6">
    <source>
        <dbReference type="Proteomes" id="UP000199423"/>
    </source>
</evidence>
<proteinExistence type="predicted"/>
<evidence type="ECO:0000259" key="4">
    <source>
        <dbReference type="PROSITE" id="PS01124"/>
    </source>
</evidence>
<dbReference type="OrthoDB" id="8004517at2"/>
<keyword evidence="2 5" id="KW-0238">DNA-binding</keyword>
<dbReference type="Pfam" id="PF12833">
    <property type="entry name" value="HTH_18"/>
    <property type="match status" value="1"/>
</dbReference>
<keyword evidence="6" id="KW-1185">Reference proteome</keyword>
<dbReference type="PROSITE" id="PS01124">
    <property type="entry name" value="HTH_ARAC_FAMILY_2"/>
    <property type="match status" value="1"/>
</dbReference>
<evidence type="ECO:0000256" key="3">
    <source>
        <dbReference type="ARBA" id="ARBA00023163"/>
    </source>
</evidence>
<evidence type="ECO:0000313" key="5">
    <source>
        <dbReference type="EMBL" id="SFV36804.1"/>
    </source>
</evidence>
<keyword evidence="3" id="KW-0804">Transcription</keyword>
<reference evidence="6" key="1">
    <citation type="submission" date="2016-10" db="EMBL/GenBank/DDBJ databases">
        <authorList>
            <person name="Varghese N."/>
            <person name="Submissions S."/>
        </authorList>
    </citation>
    <scope>NUCLEOTIDE SEQUENCE [LARGE SCALE GENOMIC DNA]</scope>
    <source>
        <strain evidence="6">DSM 1565</strain>
    </source>
</reference>
<dbReference type="InterPro" id="IPR035418">
    <property type="entry name" value="AraC-bd_2"/>
</dbReference>
<dbReference type="GO" id="GO:0003700">
    <property type="term" value="F:DNA-binding transcription factor activity"/>
    <property type="evidence" value="ECO:0007669"/>
    <property type="project" value="InterPro"/>
</dbReference>
<dbReference type="InterPro" id="IPR009057">
    <property type="entry name" value="Homeodomain-like_sf"/>
</dbReference>
<dbReference type="Gene3D" id="1.10.10.60">
    <property type="entry name" value="Homeodomain-like"/>
    <property type="match status" value="1"/>
</dbReference>
<dbReference type="Pfam" id="PF14525">
    <property type="entry name" value="AraC_binding_2"/>
    <property type="match status" value="1"/>
</dbReference>
<organism evidence="5 6">
    <name type="scientific">Hyphomicrobium facile</name>
    <dbReference type="NCBI Taxonomy" id="51670"/>
    <lineage>
        <taxon>Bacteria</taxon>
        <taxon>Pseudomonadati</taxon>
        <taxon>Pseudomonadota</taxon>
        <taxon>Alphaproteobacteria</taxon>
        <taxon>Hyphomicrobiales</taxon>
        <taxon>Hyphomicrobiaceae</taxon>
        <taxon>Hyphomicrobium</taxon>
    </lineage>
</organism>
<dbReference type="PANTHER" id="PTHR46796:SF6">
    <property type="entry name" value="ARAC SUBFAMILY"/>
    <property type="match status" value="1"/>
</dbReference>
<dbReference type="EMBL" id="FPCH01000003">
    <property type="protein sequence ID" value="SFV36804.1"/>
    <property type="molecule type" value="Genomic_DNA"/>
</dbReference>
<dbReference type="GO" id="GO:0043565">
    <property type="term" value="F:sequence-specific DNA binding"/>
    <property type="evidence" value="ECO:0007669"/>
    <property type="project" value="InterPro"/>
</dbReference>
<gene>
    <name evidence="5" type="ORF">SAMN04488557_2786</name>
</gene>
<dbReference type="InterPro" id="IPR020449">
    <property type="entry name" value="Tscrpt_reg_AraC-type_HTH"/>
</dbReference>
<dbReference type="RefSeq" id="WP_092868353.1">
    <property type="nucleotide sequence ID" value="NZ_FPCH01000003.1"/>
</dbReference>
<dbReference type="PANTHER" id="PTHR46796">
    <property type="entry name" value="HTH-TYPE TRANSCRIPTIONAL ACTIVATOR RHAS-RELATED"/>
    <property type="match status" value="1"/>
</dbReference>
<protein>
    <submittedName>
        <fullName evidence="5">AraC-type DNA-binding protein</fullName>
    </submittedName>
</protein>
<name>A0A1I7NQ45_9HYPH</name>
<dbReference type="STRING" id="51670.SAMN04488557_2786"/>
<keyword evidence="1" id="KW-0805">Transcription regulation</keyword>
<dbReference type="SUPFAM" id="SSF46689">
    <property type="entry name" value="Homeodomain-like"/>
    <property type="match status" value="1"/>
</dbReference>
<dbReference type="AlphaFoldDB" id="A0A1I7NQ45"/>
<feature type="domain" description="HTH araC/xylS-type" evidence="4">
    <location>
        <begin position="213"/>
        <end position="313"/>
    </location>
</feature>
<sequence length="327" mass="37500">MYREFSVQSTPLPQRARSWQEAVSQIILPFEASFRHPDSFNAILRSWDLGTASLTWMRTDSVRYIRRVGHVQSDHEENILVSFSSHSDVCFEQDGIRLQCPKKQFFIEKGREPSDFLQTDSNEIWVLKIPLASVKRHIRSLDPFYGRLFDGDSGVGGLLFDMVQQVPHRFGFSDDRSAEGVGNTFIELLVLAIESHNRAVNSSQSSVQRAHLSRVERFVKQNIGNPNLSLEMIAGACNISVRYLHTLFQGSGTSIAHWIRDMRLEACRAQLSETNRRERISEIAYRWGFSDQAQFSRHFKSRYGMTPREMRATAVQDTLNKCSPIIP</sequence>
<dbReference type="PRINTS" id="PR00032">
    <property type="entry name" value="HTHARAC"/>
</dbReference>
<evidence type="ECO:0000256" key="1">
    <source>
        <dbReference type="ARBA" id="ARBA00023015"/>
    </source>
</evidence>
<dbReference type="Proteomes" id="UP000199423">
    <property type="component" value="Unassembled WGS sequence"/>
</dbReference>
<accession>A0A1I7NQ45</accession>
<dbReference type="InterPro" id="IPR018060">
    <property type="entry name" value="HTH_AraC"/>
</dbReference>
<dbReference type="InterPro" id="IPR050204">
    <property type="entry name" value="AraC_XylS_family_regulators"/>
</dbReference>
<dbReference type="SMART" id="SM00342">
    <property type="entry name" value="HTH_ARAC"/>
    <property type="match status" value="1"/>
</dbReference>